<evidence type="ECO:0000313" key="1">
    <source>
        <dbReference type="EMBL" id="KAJ7518999.1"/>
    </source>
</evidence>
<organism evidence="1 2">
    <name type="scientific">Diphasiastrum complanatum</name>
    <name type="common">Issler's clubmoss</name>
    <name type="synonym">Lycopodium complanatum</name>
    <dbReference type="NCBI Taxonomy" id="34168"/>
    <lineage>
        <taxon>Eukaryota</taxon>
        <taxon>Viridiplantae</taxon>
        <taxon>Streptophyta</taxon>
        <taxon>Embryophyta</taxon>
        <taxon>Tracheophyta</taxon>
        <taxon>Lycopodiopsida</taxon>
        <taxon>Lycopodiales</taxon>
        <taxon>Lycopodiaceae</taxon>
        <taxon>Lycopodioideae</taxon>
        <taxon>Diphasiastrum</taxon>
    </lineage>
</organism>
<name>A0ACC2AN90_DIPCM</name>
<reference evidence="2" key="1">
    <citation type="journal article" date="2024" name="Proc. Natl. Acad. Sci. U.S.A.">
        <title>Extraordinary preservation of gene collinearity over three hundred million years revealed in homosporous lycophytes.</title>
        <authorList>
            <person name="Li C."/>
            <person name="Wickell D."/>
            <person name="Kuo L.Y."/>
            <person name="Chen X."/>
            <person name="Nie B."/>
            <person name="Liao X."/>
            <person name="Peng D."/>
            <person name="Ji J."/>
            <person name="Jenkins J."/>
            <person name="Williams M."/>
            <person name="Shu S."/>
            <person name="Plott C."/>
            <person name="Barry K."/>
            <person name="Rajasekar S."/>
            <person name="Grimwood J."/>
            <person name="Han X."/>
            <person name="Sun S."/>
            <person name="Hou Z."/>
            <person name="He W."/>
            <person name="Dai G."/>
            <person name="Sun C."/>
            <person name="Schmutz J."/>
            <person name="Leebens-Mack J.H."/>
            <person name="Li F.W."/>
            <person name="Wang L."/>
        </authorList>
    </citation>
    <scope>NUCLEOTIDE SEQUENCE [LARGE SCALE GENOMIC DNA]</scope>
    <source>
        <strain evidence="2">cv. PW_Plant_1</strain>
    </source>
</reference>
<accession>A0ACC2AN90</accession>
<gene>
    <name evidence="1" type="ORF">O6H91_20G018400</name>
</gene>
<dbReference type="Proteomes" id="UP001162992">
    <property type="component" value="Chromosome 20"/>
</dbReference>
<sequence length="458" mass="49038">MDQKKRKLEENGVNEVEKEDVKRLMDILNQEQLYEILQNAAVLHEDVLDEIRKHVDKDPVHRKIFVRGLGWDTTTETVKNMFSQHGEVDEAIVIKDKATGKSRGFGFVTFRHMDGALRALKDPSKKIDGRMTVCQLASSGPSAAPVQQEDLSTRKIFIGNVPQDFPSDRLLSFFSQFGEIAEGPLGYDKATGKSRGFALIIFKSSEAAQSALQEPMKLIDGHQVVCKVATDGQHQKQVTMAGLQEGADPGKLLGFGSQYGAAAIQGGSNVQYGQVNRNSMMPGLPMNQALNGNPNQNVHPALHAGLMNQNQGYGSADGNPNAHQLTSSLNPPLNPHLNFPLGSQHAQANPQHGAGQALQPQASTRAGVPAYAVQGGGGAYNSQLPVSGQPANYHSSSATSFYGMAASSVPLQTAGVPLQQGAGSSYLMGSYPNAQQLPVSSAPRAQIAGQLPNMPSYY</sequence>
<evidence type="ECO:0000313" key="2">
    <source>
        <dbReference type="Proteomes" id="UP001162992"/>
    </source>
</evidence>
<protein>
    <submittedName>
        <fullName evidence="1">Uncharacterized protein</fullName>
    </submittedName>
</protein>
<comment type="caution">
    <text evidence="1">The sequence shown here is derived from an EMBL/GenBank/DDBJ whole genome shotgun (WGS) entry which is preliminary data.</text>
</comment>
<keyword evidence="2" id="KW-1185">Reference proteome</keyword>
<dbReference type="EMBL" id="CM055111">
    <property type="protein sequence ID" value="KAJ7518999.1"/>
    <property type="molecule type" value="Genomic_DNA"/>
</dbReference>
<proteinExistence type="predicted"/>